<evidence type="ECO:0000313" key="5">
    <source>
        <dbReference type="WBParaSite" id="BXY_0761700.1"/>
    </source>
</evidence>
<evidence type="ECO:0000313" key="4">
    <source>
        <dbReference type="Proteomes" id="UP000659654"/>
    </source>
</evidence>
<evidence type="ECO:0000313" key="3">
    <source>
        <dbReference type="Proteomes" id="UP000095284"/>
    </source>
</evidence>
<dbReference type="Proteomes" id="UP000095284">
    <property type="component" value="Unplaced"/>
</dbReference>
<dbReference type="EMBL" id="CAJFCV020000004">
    <property type="protein sequence ID" value="CAG9116429.1"/>
    <property type="molecule type" value="Genomic_DNA"/>
</dbReference>
<dbReference type="EMBL" id="CAJFDI010000004">
    <property type="protein sequence ID" value="CAD5226876.1"/>
    <property type="molecule type" value="Genomic_DNA"/>
</dbReference>
<dbReference type="Gene3D" id="1.25.10.10">
    <property type="entry name" value="Leucine-rich Repeat Variant"/>
    <property type="match status" value="1"/>
</dbReference>
<keyword evidence="4" id="KW-1185">Reference proteome</keyword>
<dbReference type="GO" id="GO:0019894">
    <property type="term" value="F:kinesin binding"/>
    <property type="evidence" value="ECO:0007669"/>
    <property type="project" value="InterPro"/>
</dbReference>
<protein>
    <submittedName>
        <fullName evidence="1">(pine wood nematode) hypothetical protein</fullName>
    </submittedName>
</protein>
<dbReference type="OrthoDB" id="10265679at2759"/>
<dbReference type="SUPFAM" id="SSF48371">
    <property type="entry name" value="ARM repeat"/>
    <property type="match status" value="1"/>
</dbReference>
<reference evidence="5" key="1">
    <citation type="submission" date="2016-11" db="UniProtKB">
        <authorList>
            <consortium name="WormBaseParasite"/>
        </authorList>
    </citation>
    <scope>IDENTIFICATION</scope>
</reference>
<dbReference type="GO" id="GO:0007018">
    <property type="term" value="P:microtubule-based movement"/>
    <property type="evidence" value="ECO:0007669"/>
    <property type="project" value="TreeGrafter"/>
</dbReference>
<dbReference type="eggNOG" id="KOG1222">
    <property type="taxonomic scope" value="Eukaryota"/>
</dbReference>
<dbReference type="Pfam" id="PF05804">
    <property type="entry name" value="KAP"/>
    <property type="match status" value="1"/>
</dbReference>
<dbReference type="PANTHER" id="PTHR15605:SF2">
    <property type="entry name" value="KINESIN-ASSOCIATED PROTEIN 3"/>
    <property type="match status" value="1"/>
</dbReference>
<gene>
    <name evidence="1" type="ORF">BXYJ_LOCUS9421</name>
</gene>
<organism evidence="3 5">
    <name type="scientific">Bursaphelenchus xylophilus</name>
    <name type="common">Pinewood nematode worm</name>
    <name type="synonym">Aphelenchoides xylophilus</name>
    <dbReference type="NCBI Taxonomy" id="6326"/>
    <lineage>
        <taxon>Eukaryota</taxon>
        <taxon>Metazoa</taxon>
        <taxon>Ecdysozoa</taxon>
        <taxon>Nematoda</taxon>
        <taxon>Chromadorea</taxon>
        <taxon>Rhabditida</taxon>
        <taxon>Tylenchina</taxon>
        <taxon>Tylenchomorpha</taxon>
        <taxon>Aphelenchoidea</taxon>
        <taxon>Aphelenchoididae</taxon>
        <taxon>Bursaphelenchus</taxon>
    </lineage>
</organism>
<dbReference type="GO" id="GO:0005930">
    <property type="term" value="C:axoneme"/>
    <property type="evidence" value="ECO:0007669"/>
    <property type="project" value="TreeGrafter"/>
</dbReference>
<dbReference type="AlphaFoldDB" id="A0A1I7S3N6"/>
<dbReference type="SMR" id="A0A1I7S3N6"/>
<dbReference type="SMART" id="SM01297">
    <property type="entry name" value="KAP"/>
    <property type="match status" value="1"/>
</dbReference>
<sequence length="674" mass="76627">MIANLEIDAHSSDPAIVLRYDLVNPDTTIRKNKIIQLKNLNEELNCSSLADRVVVQCPLIPKERLSDVEQTIFYLQKRLNGINAVFGSNGDATIAKAELSKLDSYIDLLYEDADKLKASGFILSLCSKTSNLKTLSENEVLMGALSRVFREDSQLNYELATNLAKIFNQLSRFSKFHGVLSKYKIGALSLQILRNELQRRQQWKEQASKVAATEQKKFDLALKKQNVFLTDCLKVLLNLSNDVKVEAKMVKRGVIPLLIKCVDADLYLAKASLAFLWKLSVFNENKQAMGQLGLVDEAVKIVNTNSDCELVNVTFSLLFNLSFDTNMRQKMVELGLVNTVAKHITGSEAAIGLLYQLSIVDDAKAMFTFTDSIAALMEMIGNKPESSLIPKSILVNIALEKRNAQIIVGPEGEGLKKLIKIIDATHDSVLIKVIRNISQHEGIIQSYLTNYICNFFAAAESPKLNQNLSFATDCLAILTQIVVPVEWNRELSIDGIRKWLNTVLCDKQQKVYYPDEYLIHVIGFAGTLATDPELAKLLVDYSYDFLEILKKKQEEDEFCLQIAFLFLRLLTYTEVRNRMCSEKEKLIEYIINMSRDKNTTLRDLCDQSLQIISEVSDYWFKRVSEERFCWHNATWLDMIAHRSAVDEPVDYEDEEDLLEQQFRNTVLDAEEILE</sequence>
<dbReference type="InterPro" id="IPR011989">
    <property type="entry name" value="ARM-like"/>
</dbReference>
<dbReference type="GO" id="GO:0044782">
    <property type="term" value="P:cilium organization"/>
    <property type="evidence" value="ECO:0007669"/>
    <property type="project" value="TreeGrafter"/>
</dbReference>
<dbReference type="GO" id="GO:0035869">
    <property type="term" value="C:ciliary transition zone"/>
    <property type="evidence" value="ECO:0007669"/>
    <property type="project" value="TreeGrafter"/>
</dbReference>
<dbReference type="PANTHER" id="PTHR15605">
    <property type="entry name" value="KINESIN-ASSOCIATED PROTEINS"/>
    <property type="match status" value="1"/>
</dbReference>
<dbReference type="InterPro" id="IPR016024">
    <property type="entry name" value="ARM-type_fold"/>
</dbReference>
<dbReference type="InterPro" id="IPR000225">
    <property type="entry name" value="Armadillo"/>
</dbReference>
<reference evidence="2" key="2">
    <citation type="submission" date="2020-08" db="EMBL/GenBank/DDBJ databases">
        <authorList>
            <person name="Kikuchi T."/>
        </authorList>
    </citation>
    <scope>NUCLEOTIDE SEQUENCE</scope>
    <source>
        <strain evidence="1">Ka4C1</strain>
    </source>
</reference>
<evidence type="ECO:0000313" key="1">
    <source>
        <dbReference type="EMBL" id="CAD5226876.1"/>
    </source>
</evidence>
<accession>A0A1I7S3N6</accession>
<dbReference type="InterPro" id="IPR008658">
    <property type="entry name" value="KAP3"/>
</dbReference>
<dbReference type="SMART" id="SM00185">
    <property type="entry name" value="ARM"/>
    <property type="match status" value="3"/>
</dbReference>
<dbReference type="Proteomes" id="UP000582659">
    <property type="component" value="Unassembled WGS sequence"/>
</dbReference>
<name>A0A1I7S3N6_BURXY</name>
<proteinExistence type="predicted"/>
<dbReference type="GO" id="GO:0016939">
    <property type="term" value="C:kinesin II complex"/>
    <property type="evidence" value="ECO:0007669"/>
    <property type="project" value="TreeGrafter"/>
</dbReference>
<dbReference type="Proteomes" id="UP000659654">
    <property type="component" value="Unassembled WGS sequence"/>
</dbReference>
<evidence type="ECO:0000313" key="2">
    <source>
        <dbReference type="EMBL" id="CAG9116429.1"/>
    </source>
</evidence>
<dbReference type="WBParaSite" id="BXY_0761700.1">
    <property type="protein sequence ID" value="BXY_0761700.1"/>
    <property type="gene ID" value="BXY_0761700"/>
</dbReference>